<accession>A0A2S7SZ89</accession>
<proteinExistence type="predicted"/>
<evidence type="ECO:0000313" key="3">
    <source>
        <dbReference type="Proteomes" id="UP000239872"/>
    </source>
</evidence>
<protein>
    <recommendedName>
        <fullName evidence="4">DUF4352 domain-containing protein</fullName>
    </recommendedName>
</protein>
<gene>
    <name evidence="2" type="ORF">CJD36_009005</name>
</gene>
<reference evidence="2 3" key="1">
    <citation type="submission" date="2018-01" db="EMBL/GenBank/DDBJ databases">
        <title>A novel member of the phylum Bacteroidetes isolated from glacier ice.</title>
        <authorList>
            <person name="Liu Q."/>
            <person name="Xin Y.-H."/>
        </authorList>
    </citation>
    <scope>NUCLEOTIDE SEQUENCE [LARGE SCALE GENOMIC DNA]</scope>
    <source>
        <strain evidence="2 3">RB1R16</strain>
    </source>
</reference>
<name>A0A2S7SZ89_9BACT</name>
<sequence length="194" mass="22285">MKTVVAIFLALMTYTVLLPSCKPSSPSVTHATLSNLTDSLELTVEEIGWQQDSAFISMDDKWYMAVKVTLKNVSKDTIEFMNWWGDPSFRFTTDNDNLWIRPKPLTRKNSYEAFPLAPSEVHAYKLYIARQEWNSIHIKCRIGFQWVKPGPRITKIDSVVQCGSGSTITFLTELDDPHNAVPFKMFWSAPIWLF</sequence>
<keyword evidence="3" id="KW-1185">Reference proteome</keyword>
<evidence type="ECO:0000313" key="2">
    <source>
        <dbReference type="EMBL" id="PQJ11921.1"/>
    </source>
</evidence>
<dbReference type="Proteomes" id="UP000239872">
    <property type="component" value="Unassembled WGS sequence"/>
</dbReference>
<comment type="caution">
    <text evidence="2">The sequence shown here is derived from an EMBL/GenBank/DDBJ whole genome shotgun (WGS) entry which is preliminary data.</text>
</comment>
<evidence type="ECO:0000256" key="1">
    <source>
        <dbReference type="SAM" id="SignalP"/>
    </source>
</evidence>
<evidence type="ECO:0008006" key="4">
    <source>
        <dbReference type="Google" id="ProtNLM"/>
    </source>
</evidence>
<organism evidence="2 3">
    <name type="scientific">Flavipsychrobacter stenotrophus</name>
    <dbReference type="NCBI Taxonomy" id="2077091"/>
    <lineage>
        <taxon>Bacteria</taxon>
        <taxon>Pseudomonadati</taxon>
        <taxon>Bacteroidota</taxon>
        <taxon>Chitinophagia</taxon>
        <taxon>Chitinophagales</taxon>
        <taxon>Chitinophagaceae</taxon>
        <taxon>Flavipsychrobacter</taxon>
    </lineage>
</organism>
<feature type="chain" id="PRO_5015603432" description="DUF4352 domain-containing protein" evidence="1">
    <location>
        <begin position="19"/>
        <end position="194"/>
    </location>
</feature>
<keyword evidence="1" id="KW-0732">Signal</keyword>
<feature type="signal peptide" evidence="1">
    <location>
        <begin position="1"/>
        <end position="18"/>
    </location>
</feature>
<dbReference type="AlphaFoldDB" id="A0A2S7SZ89"/>
<dbReference type="EMBL" id="PPSL01000002">
    <property type="protein sequence ID" value="PQJ11921.1"/>
    <property type="molecule type" value="Genomic_DNA"/>
</dbReference>